<sequence length="212" mass="23332">MAMQSAAVGRTDALDENLTEAVVDLVLRGMWRGRPESDHRPLVDAGLAMVKGPMVLPTEPARAAAARILRISAGSEQEQRITAAYEAFLPVNRTLREVCTAWQCRPDGTVNDHSDSVYDAGVRESLEDVHEAIQPVLRRLDGLPSGSGSYVTALEEALDRFDDGAVEWLASPLCDSYHTVWMRLHQELLLVLGISRAQDEALEEKLVTRSRG</sequence>
<dbReference type="AlphaFoldDB" id="A0A917QW65"/>
<protein>
    <submittedName>
        <fullName evidence="1">Uncharacterized protein</fullName>
    </submittedName>
</protein>
<keyword evidence="2" id="KW-1185">Reference proteome</keyword>
<evidence type="ECO:0000313" key="1">
    <source>
        <dbReference type="EMBL" id="GGK71002.1"/>
    </source>
</evidence>
<proteinExistence type="predicted"/>
<dbReference type="Proteomes" id="UP000637788">
    <property type="component" value="Unassembled WGS sequence"/>
</dbReference>
<dbReference type="EMBL" id="BMPQ01000007">
    <property type="protein sequence ID" value="GGK71002.1"/>
    <property type="molecule type" value="Genomic_DNA"/>
</dbReference>
<gene>
    <name evidence="1" type="ORF">GCM10010094_34980</name>
</gene>
<accession>A0A917QW65</accession>
<reference evidence="1" key="1">
    <citation type="journal article" date="2014" name="Int. J. Syst. Evol. Microbiol.">
        <title>Complete genome sequence of Corynebacterium casei LMG S-19264T (=DSM 44701T), isolated from a smear-ripened cheese.</title>
        <authorList>
            <consortium name="US DOE Joint Genome Institute (JGI-PGF)"/>
            <person name="Walter F."/>
            <person name="Albersmeier A."/>
            <person name="Kalinowski J."/>
            <person name="Ruckert C."/>
        </authorList>
    </citation>
    <scope>NUCLEOTIDE SEQUENCE</scope>
    <source>
        <strain evidence="1">JCM 3035</strain>
    </source>
</reference>
<comment type="caution">
    <text evidence="1">The sequence shown here is derived from an EMBL/GenBank/DDBJ whole genome shotgun (WGS) entry which is preliminary data.</text>
</comment>
<evidence type="ECO:0000313" key="2">
    <source>
        <dbReference type="Proteomes" id="UP000637788"/>
    </source>
</evidence>
<reference evidence="1" key="2">
    <citation type="submission" date="2020-09" db="EMBL/GenBank/DDBJ databases">
        <authorList>
            <person name="Sun Q."/>
            <person name="Ohkuma M."/>
        </authorList>
    </citation>
    <scope>NUCLEOTIDE SEQUENCE</scope>
    <source>
        <strain evidence="1">JCM 3035</strain>
    </source>
</reference>
<organism evidence="1 2">
    <name type="scientific">Streptomyces flaveus</name>
    <dbReference type="NCBI Taxonomy" id="66370"/>
    <lineage>
        <taxon>Bacteria</taxon>
        <taxon>Bacillati</taxon>
        <taxon>Actinomycetota</taxon>
        <taxon>Actinomycetes</taxon>
        <taxon>Kitasatosporales</taxon>
        <taxon>Streptomycetaceae</taxon>
        <taxon>Streptomyces</taxon>
        <taxon>Streptomyces aurantiacus group</taxon>
    </lineage>
</organism>
<name>A0A917QW65_9ACTN</name>